<gene>
    <name evidence="1" type="ORF">A3B92_02585</name>
</gene>
<proteinExistence type="predicted"/>
<evidence type="ECO:0008006" key="3">
    <source>
        <dbReference type="Google" id="ProtNLM"/>
    </source>
</evidence>
<comment type="caution">
    <text evidence="1">The sequence shown here is derived from an EMBL/GenBank/DDBJ whole genome shotgun (WGS) entry which is preliminary data.</text>
</comment>
<dbReference type="SUPFAM" id="SSF49503">
    <property type="entry name" value="Cupredoxins"/>
    <property type="match status" value="1"/>
</dbReference>
<dbReference type="STRING" id="1798404.A3B92_02585"/>
<accession>A0A1G1ZIK4</accession>
<dbReference type="AlphaFoldDB" id="A0A1G1ZIK4"/>
<dbReference type="Proteomes" id="UP000177960">
    <property type="component" value="Unassembled WGS sequence"/>
</dbReference>
<organism evidence="1 2">
    <name type="scientific">Candidatus Harrisonbacteria bacterium RIFCSPHIGHO2_02_FULL_42_16</name>
    <dbReference type="NCBI Taxonomy" id="1798404"/>
    <lineage>
        <taxon>Bacteria</taxon>
        <taxon>Candidatus Harrisoniibacteriota</taxon>
    </lineage>
</organism>
<dbReference type="EMBL" id="MHJG01000003">
    <property type="protein sequence ID" value="OGY64394.1"/>
    <property type="molecule type" value="Genomic_DNA"/>
</dbReference>
<name>A0A1G1ZIK4_9BACT</name>
<reference evidence="1 2" key="1">
    <citation type="journal article" date="2016" name="Nat. Commun.">
        <title>Thousands of microbial genomes shed light on interconnected biogeochemical processes in an aquifer system.</title>
        <authorList>
            <person name="Anantharaman K."/>
            <person name="Brown C.T."/>
            <person name="Hug L.A."/>
            <person name="Sharon I."/>
            <person name="Castelle C.J."/>
            <person name="Probst A.J."/>
            <person name="Thomas B.C."/>
            <person name="Singh A."/>
            <person name="Wilkins M.J."/>
            <person name="Karaoz U."/>
            <person name="Brodie E.L."/>
            <person name="Williams K.H."/>
            <person name="Hubbard S.S."/>
            <person name="Banfield J.F."/>
        </authorList>
    </citation>
    <scope>NUCLEOTIDE SEQUENCE [LARGE SCALE GENOMIC DNA]</scope>
</reference>
<dbReference type="InterPro" id="IPR008972">
    <property type="entry name" value="Cupredoxin"/>
</dbReference>
<evidence type="ECO:0000313" key="1">
    <source>
        <dbReference type="EMBL" id="OGY64394.1"/>
    </source>
</evidence>
<protein>
    <recommendedName>
        <fullName evidence="3">EfeO-type cupredoxin-like domain-containing protein</fullName>
    </recommendedName>
</protein>
<dbReference type="Gene3D" id="2.60.40.420">
    <property type="entry name" value="Cupredoxins - blue copper proteins"/>
    <property type="match status" value="1"/>
</dbReference>
<sequence length="141" mass="15502">MIKKIIWSGAALAVVAAYWFWNNQQLQAPTTSPNESADEDLTASTQTITYTDSGFASKTLTVKKGMMVTFKNNSSRSVWPASAMHPTHKVYPTIGGCLGSTFDACKGVLPGESWSFKFDIPGEWKYHDHLNPSYFGAVTVE</sequence>
<evidence type="ECO:0000313" key="2">
    <source>
        <dbReference type="Proteomes" id="UP000177960"/>
    </source>
</evidence>